<dbReference type="InterPro" id="IPR007612">
    <property type="entry name" value="LOR"/>
</dbReference>
<dbReference type="EMBL" id="JABWDY010001152">
    <property type="protein sequence ID" value="KAF5207651.1"/>
    <property type="molecule type" value="Genomic_DNA"/>
</dbReference>
<dbReference type="AlphaFoldDB" id="A0A7J6XCY3"/>
<dbReference type="InterPro" id="IPR025659">
    <property type="entry name" value="Tubby-like_C"/>
</dbReference>
<dbReference type="Pfam" id="PF04525">
    <property type="entry name" value="LOR"/>
    <property type="match status" value="1"/>
</dbReference>
<dbReference type="OrthoDB" id="748129at2759"/>
<keyword evidence="3" id="KW-1185">Reference proteome</keyword>
<sequence>MPKVYPNAIAIAPTAAAAPQPQPQVSKPSISDGQVQVLTVWKKSLLFNCKGFTVFDSKGNLVFRVDNYSSSNKTHILLMDATGKPLLTIRRKKLTLADNWVVYNGETDVNPLYTVKKHVNLLNSRWLAYVQTGCNNGSNKNVVYQIDGSYAQRCCTVYDEKKRVVAEIKRKESVAGVSFGGDVFRLVVQPDMDPAVAMALVILLEQMFGSRWSPPSN</sequence>
<comment type="caution">
    <text evidence="2">The sequence shown here is derived from an EMBL/GenBank/DDBJ whole genome shotgun (WGS) entry which is preliminary data.</text>
</comment>
<organism evidence="2 3">
    <name type="scientific">Thalictrum thalictroides</name>
    <name type="common">Rue-anemone</name>
    <name type="synonym">Anemone thalictroides</name>
    <dbReference type="NCBI Taxonomy" id="46969"/>
    <lineage>
        <taxon>Eukaryota</taxon>
        <taxon>Viridiplantae</taxon>
        <taxon>Streptophyta</taxon>
        <taxon>Embryophyta</taxon>
        <taxon>Tracheophyta</taxon>
        <taxon>Spermatophyta</taxon>
        <taxon>Magnoliopsida</taxon>
        <taxon>Ranunculales</taxon>
        <taxon>Ranunculaceae</taxon>
        <taxon>Thalictroideae</taxon>
        <taxon>Thalictrum</taxon>
    </lineage>
</organism>
<comment type="similarity">
    <text evidence="1">Belongs to the LOR family.</text>
</comment>
<proteinExistence type="inferred from homology"/>
<protein>
    <submittedName>
        <fullName evidence="2">Lurp-one-related</fullName>
    </submittedName>
</protein>
<evidence type="ECO:0000256" key="1">
    <source>
        <dbReference type="ARBA" id="ARBA00005437"/>
    </source>
</evidence>
<dbReference type="PANTHER" id="PTHR31087:SF131">
    <property type="entry name" value="TRANSLATION INITIATION FACTOR 2B FAMILY PROTEIN, PUTATIVE, EXPRESSED-RELATED"/>
    <property type="match status" value="1"/>
</dbReference>
<dbReference type="InterPro" id="IPR038595">
    <property type="entry name" value="LOR_sf"/>
</dbReference>
<dbReference type="Proteomes" id="UP000554482">
    <property type="component" value="Unassembled WGS sequence"/>
</dbReference>
<reference evidence="2 3" key="1">
    <citation type="submission" date="2020-06" db="EMBL/GenBank/DDBJ databases">
        <title>Transcriptomic and genomic resources for Thalictrum thalictroides and T. hernandezii: Facilitating candidate gene discovery in an emerging model plant lineage.</title>
        <authorList>
            <person name="Arias T."/>
            <person name="Riano-Pachon D.M."/>
            <person name="Di Stilio V.S."/>
        </authorList>
    </citation>
    <scope>NUCLEOTIDE SEQUENCE [LARGE SCALE GENOMIC DNA]</scope>
    <source>
        <strain evidence="3">cv. WT478/WT964</strain>
        <tissue evidence="2">Leaves</tissue>
    </source>
</reference>
<evidence type="ECO:0000313" key="2">
    <source>
        <dbReference type="EMBL" id="KAF5207651.1"/>
    </source>
</evidence>
<dbReference type="Gene3D" id="2.40.160.200">
    <property type="entry name" value="LURP1-related"/>
    <property type="match status" value="1"/>
</dbReference>
<accession>A0A7J6XCY3</accession>
<dbReference type="SUPFAM" id="SSF54518">
    <property type="entry name" value="Tubby C-terminal domain-like"/>
    <property type="match status" value="1"/>
</dbReference>
<evidence type="ECO:0000313" key="3">
    <source>
        <dbReference type="Proteomes" id="UP000554482"/>
    </source>
</evidence>
<name>A0A7J6XCY3_THATH</name>
<dbReference type="PANTHER" id="PTHR31087">
    <property type="match status" value="1"/>
</dbReference>
<gene>
    <name evidence="2" type="ORF">FRX31_002762</name>
</gene>